<dbReference type="KEGG" id="sulj:SJPD1_1906"/>
<dbReference type="InterPro" id="IPR027417">
    <property type="entry name" value="P-loop_NTPase"/>
</dbReference>
<reference evidence="3" key="1">
    <citation type="submission" date="2017-09" db="EMBL/GenBank/DDBJ databases">
        <title>The complete genome of Sulfurospirillum sp. JPD-1.</title>
        <authorList>
            <person name="Goris T."/>
        </authorList>
    </citation>
    <scope>NUCLEOTIDE SEQUENCE [LARGE SCALE GENOMIC DNA]</scope>
    <source>
        <strain evidence="3">JPD-1</strain>
    </source>
</reference>
<dbReference type="PANTHER" id="PTHR40396">
    <property type="entry name" value="ATPASE-LIKE PROTEIN"/>
    <property type="match status" value="1"/>
</dbReference>
<evidence type="ECO:0000313" key="2">
    <source>
        <dbReference type="EMBL" id="ATB70011.1"/>
    </source>
</evidence>
<dbReference type="Pfam" id="PF13304">
    <property type="entry name" value="AAA_21"/>
    <property type="match status" value="1"/>
</dbReference>
<evidence type="ECO:0000259" key="1">
    <source>
        <dbReference type="Pfam" id="PF13304"/>
    </source>
</evidence>
<dbReference type="Gene3D" id="3.40.50.300">
    <property type="entry name" value="P-loop containing nucleotide triphosphate hydrolases"/>
    <property type="match status" value="1"/>
</dbReference>
<accession>A0A290HFJ8</accession>
<dbReference type="Proteomes" id="UP000217349">
    <property type="component" value="Chromosome"/>
</dbReference>
<dbReference type="GO" id="GO:0016887">
    <property type="term" value="F:ATP hydrolysis activity"/>
    <property type="evidence" value="ECO:0007669"/>
    <property type="project" value="InterPro"/>
</dbReference>
<evidence type="ECO:0000313" key="3">
    <source>
        <dbReference type="Proteomes" id="UP000217349"/>
    </source>
</evidence>
<dbReference type="PANTHER" id="PTHR40396:SF1">
    <property type="entry name" value="ATPASE AAA-TYPE CORE DOMAIN-CONTAINING PROTEIN"/>
    <property type="match status" value="1"/>
</dbReference>
<sequence length="445" mass="51600">MLKRFTLENFSSFRDESSLDLTAGRTEILPKHVVNFDNVKILKSAIVYGANASGKSNLIKSISYAKDIVLDGLNSVDTYKKYFRLDIESSKKPTSFEFELELDNKFYAYGFSVILEKKEIVEEWLYEIGKNTSDKIFTRKSKTISFGKFLKGEKDLEKRFSIYADDMKNQGSQLFLSEIATKNLENDAVKIFNNIYKWFDKKLQIMYPSSKFNRVSSIGSDKNLSQIFKKYLNEFDTGIVDISSIEEDFEKSLKDVPEEIKDQIKKDLLKENTKGEGLLQLPNGTFLRVYKDANGELKTEKLGLVHSHEVKDVFELTDESDGTRRLFDLIPLIQRFAKDYTIIIDEFDRSLHPKLTKKFFELFYALNNSKTQLIVSTHESTLLDLELARKDEIWFVEKDKSGSSKVFSLNLFKDRYDKKVEKAYLLGRYGAIPIFKSFDEIDTDK</sequence>
<dbReference type="OrthoDB" id="9809324at2"/>
<organism evidence="2 3">
    <name type="scientific">Sulfurospirillum diekertiae</name>
    <dbReference type="NCBI Taxonomy" id="1854492"/>
    <lineage>
        <taxon>Bacteria</taxon>
        <taxon>Pseudomonadati</taxon>
        <taxon>Campylobacterota</taxon>
        <taxon>Epsilonproteobacteria</taxon>
        <taxon>Campylobacterales</taxon>
        <taxon>Sulfurospirillaceae</taxon>
        <taxon>Sulfurospirillum</taxon>
    </lineage>
</organism>
<dbReference type="GO" id="GO:0005524">
    <property type="term" value="F:ATP binding"/>
    <property type="evidence" value="ECO:0007669"/>
    <property type="project" value="InterPro"/>
</dbReference>
<feature type="domain" description="ATPase AAA-type core" evidence="1">
    <location>
        <begin position="45"/>
        <end position="384"/>
    </location>
</feature>
<dbReference type="InterPro" id="IPR003959">
    <property type="entry name" value="ATPase_AAA_core"/>
</dbReference>
<dbReference type="AlphaFoldDB" id="A0A290HFJ8"/>
<proteinExistence type="predicted"/>
<gene>
    <name evidence="2" type="ORF">SJPD1_1906</name>
</gene>
<dbReference type="SUPFAM" id="SSF52540">
    <property type="entry name" value="P-loop containing nucleoside triphosphate hydrolases"/>
    <property type="match status" value="1"/>
</dbReference>
<name>A0A290HFJ8_9BACT</name>
<protein>
    <recommendedName>
        <fullName evidence="1">ATPase AAA-type core domain-containing protein</fullName>
    </recommendedName>
</protein>
<dbReference type="RefSeq" id="WP_096046946.1">
    <property type="nucleotide sequence ID" value="NZ_CP023275.1"/>
</dbReference>
<dbReference type="EMBL" id="CP023275">
    <property type="protein sequence ID" value="ATB70011.1"/>
    <property type="molecule type" value="Genomic_DNA"/>
</dbReference>